<sequence>RPEFALQWGVGYVVEALWERFGLDKFFRRELRRRKIASPVERALLAMVMHRAQEPTSKLQDFYWLRNEAFAPWGAKVELQHLYRSLDFLQENRDVLEKALYGQRRDLLNRSVQLVYFDTTTVHFEIEDDPEEPPVEGLRQYGRPKDGRISHRQIVLGMAVDPDGLPLLSETFAGNTIDTKAIGPVVKRLAAMGVEDVVFVADRGAVSQSNLKAVRKAEL</sequence>
<dbReference type="PANTHER" id="PTHR34614:SF2">
    <property type="entry name" value="TRANSPOSASE IS4-LIKE DOMAIN-CONTAINING PROTEIN"/>
    <property type="match status" value="1"/>
</dbReference>
<evidence type="ECO:0000313" key="1">
    <source>
        <dbReference type="EMBL" id="GAI79693.1"/>
    </source>
</evidence>
<comment type="caution">
    <text evidence="1">The sequence shown here is derived from an EMBL/GenBank/DDBJ whole genome shotgun (WGS) entry which is preliminary data.</text>
</comment>
<evidence type="ECO:0008006" key="2">
    <source>
        <dbReference type="Google" id="ProtNLM"/>
    </source>
</evidence>
<organism evidence="1">
    <name type="scientific">marine sediment metagenome</name>
    <dbReference type="NCBI Taxonomy" id="412755"/>
    <lineage>
        <taxon>unclassified sequences</taxon>
        <taxon>metagenomes</taxon>
        <taxon>ecological metagenomes</taxon>
    </lineage>
</organism>
<reference evidence="1" key="1">
    <citation type="journal article" date="2014" name="Front. Microbiol.">
        <title>High frequency of phylogenetically diverse reductive dehalogenase-homologous genes in deep subseafloor sedimentary metagenomes.</title>
        <authorList>
            <person name="Kawai M."/>
            <person name="Futagami T."/>
            <person name="Toyoda A."/>
            <person name="Takaki Y."/>
            <person name="Nishi S."/>
            <person name="Hori S."/>
            <person name="Arai W."/>
            <person name="Tsubouchi T."/>
            <person name="Morono Y."/>
            <person name="Uchiyama I."/>
            <person name="Ito T."/>
            <person name="Fujiyama A."/>
            <person name="Inagaki F."/>
            <person name="Takami H."/>
        </authorList>
    </citation>
    <scope>NUCLEOTIDE SEQUENCE</scope>
    <source>
        <strain evidence="1">Expedition CK06-06</strain>
    </source>
</reference>
<feature type="non-terminal residue" evidence="1">
    <location>
        <position position="219"/>
    </location>
</feature>
<dbReference type="AlphaFoldDB" id="X1RGF0"/>
<dbReference type="PANTHER" id="PTHR34614">
    <property type="match status" value="1"/>
</dbReference>
<proteinExistence type="predicted"/>
<name>X1RGF0_9ZZZZ</name>
<dbReference type="NCBIfam" id="NF033559">
    <property type="entry name" value="transpos_IS1634"/>
    <property type="match status" value="1"/>
</dbReference>
<protein>
    <recommendedName>
        <fullName evidence="2">Transposase IS4-like domain-containing protein</fullName>
    </recommendedName>
</protein>
<gene>
    <name evidence="1" type="ORF">S12H4_22906</name>
</gene>
<dbReference type="EMBL" id="BARW01012037">
    <property type="protein sequence ID" value="GAI79693.1"/>
    <property type="molecule type" value="Genomic_DNA"/>
</dbReference>
<accession>X1RGF0</accession>
<feature type="non-terminal residue" evidence="1">
    <location>
        <position position="1"/>
    </location>
</feature>
<dbReference type="InterPro" id="IPR047654">
    <property type="entry name" value="IS1634_transpos"/>
</dbReference>